<proteinExistence type="predicted"/>
<sequence>MQYGLLARIIKDKGDPEADDDCRMFFNISPPSSTFVCGAQGSGKSHTLSCILENCLITSKAGNLLDPLTGLNPFTGLVFHYDAFIIDRIGLPCEAAFLSSHDNVEVSVLCSRTNLHTIKCSYSRFDIEVAALQVDQCNLNTQRMNRFD</sequence>
<dbReference type="AlphaFoldDB" id="A0A319CE09"/>
<evidence type="ECO:0000313" key="1">
    <source>
        <dbReference type="EMBL" id="PYH82690.1"/>
    </source>
</evidence>
<accession>A0A319CE09</accession>
<organism evidence="1 2">
    <name type="scientific">Aspergillus uvarum CBS 121591</name>
    <dbReference type="NCBI Taxonomy" id="1448315"/>
    <lineage>
        <taxon>Eukaryota</taxon>
        <taxon>Fungi</taxon>
        <taxon>Dikarya</taxon>
        <taxon>Ascomycota</taxon>
        <taxon>Pezizomycotina</taxon>
        <taxon>Eurotiomycetes</taxon>
        <taxon>Eurotiomycetidae</taxon>
        <taxon>Eurotiales</taxon>
        <taxon>Aspergillaceae</taxon>
        <taxon>Aspergillus</taxon>
        <taxon>Aspergillus subgen. Circumdati</taxon>
    </lineage>
</organism>
<dbReference type="OrthoDB" id="2316594at2759"/>
<name>A0A319CE09_9EURO</name>
<dbReference type="EMBL" id="KZ821694">
    <property type="protein sequence ID" value="PYH82690.1"/>
    <property type="molecule type" value="Genomic_DNA"/>
</dbReference>
<dbReference type="GeneID" id="37134074"/>
<dbReference type="InterPro" id="IPR027417">
    <property type="entry name" value="P-loop_NTPase"/>
</dbReference>
<dbReference type="RefSeq" id="XP_025492890.1">
    <property type="nucleotide sequence ID" value="XM_025631333.1"/>
</dbReference>
<dbReference type="SUPFAM" id="SSF52540">
    <property type="entry name" value="P-loop containing nucleoside triphosphate hydrolases"/>
    <property type="match status" value="1"/>
</dbReference>
<dbReference type="STRING" id="1448315.A0A319CE09"/>
<reference evidence="1 2" key="1">
    <citation type="submission" date="2016-12" db="EMBL/GenBank/DDBJ databases">
        <title>The genomes of Aspergillus section Nigri reveals drivers in fungal speciation.</title>
        <authorList>
            <consortium name="DOE Joint Genome Institute"/>
            <person name="Vesth T.C."/>
            <person name="Nybo J."/>
            <person name="Theobald S."/>
            <person name="Brandl J."/>
            <person name="Frisvad J.C."/>
            <person name="Nielsen K.F."/>
            <person name="Lyhne E.K."/>
            <person name="Kogle M.E."/>
            <person name="Kuo A."/>
            <person name="Riley R."/>
            <person name="Clum A."/>
            <person name="Nolan M."/>
            <person name="Lipzen A."/>
            <person name="Salamov A."/>
            <person name="Henrissat B."/>
            <person name="Wiebenga A."/>
            <person name="De Vries R.P."/>
            <person name="Grigoriev I.V."/>
            <person name="Mortensen U.H."/>
            <person name="Andersen M.R."/>
            <person name="Baker S.E."/>
        </authorList>
    </citation>
    <scope>NUCLEOTIDE SEQUENCE [LARGE SCALE GENOMIC DNA]</scope>
    <source>
        <strain evidence="1 2">CBS 121591</strain>
    </source>
</reference>
<dbReference type="VEuPathDB" id="FungiDB:BO82DRAFT_281247"/>
<gene>
    <name evidence="1" type="ORF">BO82DRAFT_281247</name>
</gene>
<keyword evidence="2" id="KW-1185">Reference proteome</keyword>
<protein>
    <submittedName>
        <fullName evidence="1">Uncharacterized protein</fullName>
    </submittedName>
</protein>
<dbReference type="Proteomes" id="UP000248340">
    <property type="component" value="Unassembled WGS sequence"/>
</dbReference>
<evidence type="ECO:0000313" key="2">
    <source>
        <dbReference type="Proteomes" id="UP000248340"/>
    </source>
</evidence>